<dbReference type="GO" id="GO:0005829">
    <property type="term" value="C:cytosol"/>
    <property type="evidence" value="ECO:0007669"/>
    <property type="project" value="TreeGrafter"/>
</dbReference>
<gene>
    <name evidence="2" type="ORF">COU23_03110</name>
</gene>
<evidence type="ECO:0000259" key="1">
    <source>
        <dbReference type="Pfam" id="PF01593"/>
    </source>
</evidence>
<dbReference type="AlphaFoldDB" id="A0A2M6W9U5"/>
<proteinExistence type="predicted"/>
<dbReference type="Proteomes" id="UP000231464">
    <property type="component" value="Unassembled WGS sequence"/>
</dbReference>
<reference evidence="3" key="1">
    <citation type="submission" date="2017-09" db="EMBL/GenBank/DDBJ databases">
        <title>Depth-based differentiation of microbial function through sediment-hosted aquifers and enrichment of novel symbionts in the deep terrestrial subsurface.</title>
        <authorList>
            <person name="Probst A.J."/>
            <person name="Ladd B."/>
            <person name="Jarett J.K."/>
            <person name="Geller-Mcgrath D.E."/>
            <person name="Sieber C.M.K."/>
            <person name="Emerson J.B."/>
            <person name="Anantharaman K."/>
            <person name="Thomas B.C."/>
            <person name="Malmstrom R."/>
            <person name="Stieglmeier M."/>
            <person name="Klingl A."/>
            <person name="Woyke T."/>
            <person name="Ryan C.M."/>
            <person name="Banfield J.F."/>
        </authorList>
    </citation>
    <scope>NUCLEOTIDE SEQUENCE [LARGE SCALE GENOMIC DNA]</scope>
</reference>
<feature type="domain" description="Amine oxidase" evidence="1">
    <location>
        <begin position="16"/>
        <end position="293"/>
    </location>
</feature>
<dbReference type="PANTHER" id="PTHR21197">
    <property type="entry name" value="UDP-GALACTOPYRANOSE MUTASE"/>
    <property type="match status" value="1"/>
</dbReference>
<dbReference type="GO" id="GO:0016491">
    <property type="term" value="F:oxidoreductase activity"/>
    <property type="evidence" value="ECO:0007669"/>
    <property type="project" value="InterPro"/>
</dbReference>
<evidence type="ECO:0000313" key="2">
    <source>
        <dbReference type="EMBL" id="PIT89569.1"/>
    </source>
</evidence>
<dbReference type="GO" id="GO:0050660">
    <property type="term" value="F:flavin adenine dinucleotide binding"/>
    <property type="evidence" value="ECO:0007669"/>
    <property type="project" value="TreeGrafter"/>
</dbReference>
<dbReference type="EMBL" id="PFBP01000051">
    <property type="protein sequence ID" value="PIT89569.1"/>
    <property type="molecule type" value="Genomic_DNA"/>
</dbReference>
<dbReference type="GO" id="GO:0008767">
    <property type="term" value="F:UDP-galactopyranose mutase activity"/>
    <property type="evidence" value="ECO:0007669"/>
    <property type="project" value="TreeGrafter"/>
</dbReference>
<accession>A0A2M6W9U5</accession>
<dbReference type="InterPro" id="IPR002937">
    <property type="entry name" value="Amino_oxidase"/>
</dbReference>
<dbReference type="InterPro" id="IPR036188">
    <property type="entry name" value="FAD/NAD-bd_sf"/>
</dbReference>
<feature type="non-terminal residue" evidence="2">
    <location>
        <position position="297"/>
    </location>
</feature>
<sequence length="297" mass="34545">MSEKYCKNIIIGAGPAGLAAGYELAKAGQPVLIIEAESEVGGLCRTIDHNGYKFDFGGHRFFTKNQEVQKFWQDLLQEDFLERPRLSRIYYCQKFFAYPIKLFDALLKLGLKESILVGLSLIKTRIKRKIKKMPEITFEDWITNRFGERLFNHFFKSYTEKLWGISVKELGADWAAQRMKDLSLWQLLKTFIYKREGQIKSLIEKFNYPKFGPGMFYERVAEEIKKIGNEIILETKLIKIIHNNNKVEKIIAQKKNGEILEITGENFISSVPLNEMLKSLDPVIPETLLNMVNKMRF</sequence>
<dbReference type="PRINTS" id="PR00419">
    <property type="entry name" value="ADXRDTASE"/>
</dbReference>
<protein>
    <submittedName>
        <fullName evidence="2">FAD-dependent oxidoreductase</fullName>
    </submittedName>
</protein>
<evidence type="ECO:0000313" key="3">
    <source>
        <dbReference type="Proteomes" id="UP000231464"/>
    </source>
</evidence>
<dbReference type="PANTHER" id="PTHR21197:SF0">
    <property type="entry name" value="UDP-GALACTOPYRANOSE MUTASE"/>
    <property type="match status" value="1"/>
</dbReference>
<dbReference type="SUPFAM" id="SSF51971">
    <property type="entry name" value="Nucleotide-binding domain"/>
    <property type="match status" value="1"/>
</dbReference>
<organism evidence="2 3">
    <name type="scientific">Candidatus Kuenenbacteria bacterium CG10_big_fil_rev_8_21_14_0_10_36_11</name>
    <dbReference type="NCBI Taxonomy" id="1974618"/>
    <lineage>
        <taxon>Bacteria</taxon>
        <taxon>Candidatus Kueneniibacteriota</taxon>
    </lineage>
</organism>
<dbReference type="Gene3D" id="3.50.50.60">
    <property type="entry name" value="FAD/NAD(P)-binding domain"/>
    <property type="match status" value="1"/>
</dbReference>
<dbReference type="Pfam" id="PF01593">
    <property type="entry name" value="Amino_oxidase"/>
    <property type="match status" value="1"/>
</dbReference>
<name>A0A2M6W9U5_9BACT</name>
<comment type="caution">
    <text evidence="2">The sequence shown here is derived from an EMBL/GenBank/DDBJ whole genome shotgun (WGS) entry which is preliminary data.</text>
</comment>